<sequence length="88" mass="10032">VWPLLDPQGDENLQGQCVSEDTVFQTMGGNLSIRVLKKDRKISGYEFRLSKPTQNTIFGTGGTCVNRFRKCEVIPVKIQRRRKCLCVE</sequence>
<accession>A0A061SGV8</accession>
<feature type="non-terminal residue" evidence="1">
    <location>
        <position position="88"/>
    </location>
</feature>
<protein>
    <submittedName>
        <fullName evidence="1">Uncharacterized protein</fullName>
    </submittedName>
</protein>
<dbReference type="AlphaFoldDB" id="A0A061SGV8"/>
<dbReference type="EMBL" id="GBEZ01003151">
    <property type="protein sequence ID" value="JAC81966.1"/>
    <property type="molecule type" value="Transcribed_RNA"/>
</dbReference>
<proteinExistence type="predicted"/>
<reference evidence="1" key="1">
    <citation type="submission" date="2014-05" db="EMBL/GenBank/DDBJ databases">
        <title>The transcriptome of the halophilic microalga Tetraselmis sp. GSL018 isolated from the Great Salt Lake, Utah.</title>
        <authorList>
            <person name="Jinkerson R.E."/>
            <person name="D'Adamo S."/>
            <person name="Posewitz M.C."/>
        </authorList>
    </citation>
    <scope>NUCLEOTIDE SEQUENCE</scope>
    <source>
        <strain evidence="1">GSL018</strain>
    </source>
</reference>
<organism evidence="1">
    <name type="scientific">Tetraselmis sp. GSL018</name>
    <dbReference type="NCBI Taxonomy" id="582737"/>
    <lineage>
        <taxon>Eukaryota</taxon>
        <taxon>Viridiplantae</taxon>
        <taxon>Chlorophyta</taxon>
        <taxon>core chlorophytes</taxon>
        <taxon>Chlorodendrophyceae</taxon>
        <taxon>Chlorodendrales</taxon>
        <taxon>Chlorodendraceae</taxon>
        <taxon>Tetraselmis</taxon>
    </lineage>
</organism>
<evidence type="ECO:0000313" key="1">
    <source>
        <dbReference type="EMBL" id="JAC81966.1"/>
    </source>
</evidence>
<name>A0A061SGV8_9CHLO</name>
<feature type="non-terminal residue" evidence="1">
    <location>
        <position position="1"/>
    </location>
</feature>
<gene>
    <name evidence="1" type="ORF">TSPGSL018_6733</name>
</gene>